<dbReference type="eggNOG" id="ENOG502RRE4">
    <property type="taxonomic scope" value="Eukaryota"/>
</dbReference>
<dbReference type="Proteomes" id="UP000001072">
    <property type="component" value="Unassembled WGS sequence"/>
</dbReference>
<dbReference type="GO" id="GO:0003735">
    <property type="term" value="F:structural constituent of ribosome"/>
    <property type="evidence" value="ECO:0007669"/>
    <property type="project" value="InterPro"/>
</dbReference>
<name>F4R4I2_MELLP</name>
<dbReference type="EMBL" id="GL883090">
    <property type="protein sequence ID" value="EGG12814.1"/>
    <property type="molecule type" value="Genomic_DNA"/>
</dbReference>
<dbReference type="GeneID" id="18929218"/>
<dbReference type="InterPro" id="IPR018130">
    <property type="entry name" value="Ribosomal_uS2_CS"/>
</dbReference>
<dbReference type="InterPro" id="IPR045026">
    <property type="entry name" value="LIMYB"/>
</dbReference>
<feature type="compositionally biased region" description="Polar residues" evidence="1">
    <location>
        <begin position="21"/>
        <end position="33"/>
    </location>
</feature>
<dbReference type="Pfam" id="PF12776">
    <property type="entry name" value="Myb_DNA-bind_3"/>
    <property type="match status" value="1"/>
</dbReference>
<dbReference type="AlphaFoldDB" id="F4R4I2"/>
<keyword evidence="4" id="KW-1185">Reference proteome</keyword>
<dbReference type="InterPro" id="IPR024752">
    <property type="entry name" value="Myb/SANT-like_dom"/>
</dbReference>
<dbReference type="GO" id="GO:0005840">
    <property type="term" value="C:ribosome"/>
    <property type="evidence" value="ECO:0007669"/>
    <property type="project" value="InterPro"/>
</dbReference>
<dbReference type="VEuPathDB" id="FungiDB:MELLADRAFT_58699"/>
<proteinExistence type="predicted"/>
<evidence type="ECO:0000313" key="4">
    <source>
        <dbReference type="Proteomes" id="UP000001072"/>
    </source>
</evidence>
<organism evidence="4">
    <name type="scientific">Melampsora larici-populina (strain 98AG31 / pathotype 3-4-7)</name>
    <name type="common">Poplar leaf rust fungus</name>
    <dbReference type="NCBI Taxonomy" id="747676"/>
    <lineage>
        <taxon>Eukaryota</taxon>
        <taxon>Fungi</taxon>
        <taxon>Dikarya</taxon>
        <taxon>Basidiomycota</taxon>
        <taxon>Pucciniomycotina</taxon>
        <taxon>Pucciniomycetes</taxon>
        <taxon>Pucciniales</taxon>
        <taxon>Melampsoraceae</taxon>
        <taxon>Melampsora</taxon>
    </lineage>
</organism>
<sequence>MSSILPVLSGPPQNDPKFIGTPNNSPSLTSASWSEPRSRTLIELLQTQVHLGKRSESGFRREAWAEVTSEFIKKYHGQWTREQLKNHFQILKSQYNTVRELRSHPGFQWDDSTHTVTGSAAVWDEYLKARPKAKLFRDRGFPLYDVLDKLVGEPSGSGRKRNASQAFGSPLLVQPDVMVNPQLPSSTPYNPHIMQHAELNGSLPVSHDLSYEKDTSRPPGGSDTGSTDLIHVQDPKRMCSSQSFILTESLQQACKLEEDRIKQEAHDALERRLEAMIRRERFPNMKEALLIFGEASKEQFENTSQRMAAACVLRSEENAAFFCALPDDLRWDWLKSEVSAAENHNLHPMIEVPK</sequence>
<feature type="region of interest" description="Disordered" evidence="1">
    <location>
        <begin position="205"/>
        <end position="229"/>
    </location>
</feature>
<gene>
    <name evidence="3" type="ORF">MELLADRAFT_58699</name>
</gene>
<dbReference type="GO" id="GO:0006412">
    <property type="term" value="P:translation"/>
    <property type="evidence" value="ECO:0007669"/>
    <property type="project" value="InterPro"/>
</dbReference>
<dbReference type="RefSeq" id="XP_007403752.1">
    <property type="nucleotide sequence ID" value="XM_007403690.1"/>
</dbReference>
<reference evidence="4" key="1">
    <citation type="journal article" date="2011" name="Proc. Natl. Acad. Sci. U.S.A.">
        <title>Obligate biotrophy features unraveled by the genomic analysis of rust fungi.</title>
        <authorList>
            <person name="Duplessis S."/>
            <person name="Cuomo C.A."/>
            <person name="Lin Y.-C."/>
            <person name="Aerts A."/>
            <person name="Tisserant E."/>
            <person name="Veneault-Fourrey C."/>
            <person name="Joly D.L."/>
            <person name="Hacquard S."/>
            <person name="Amselem J."/>
            <person name="Cantarel B.L."/>
            <person name="Chiu R."/>
            <person name="Coutinho P.M."/>
            <person name="Feau N."/>
            <person name="Field M."/>
            <person name="Frey P."/>
            <person name="Gelhaye E."/>
            <person name="Goldberg J."/>
            <person name="Grabherr M.G."/>
            <person name="Kodira C.D."/>
            <person name="Kohler A."/>
            <person name="Kuees U."/>
            <person name="Lindquist E.A."/>
            <person name="Lucas S.M."/>
            <person name="Mago R."/>
            <person name="Mauceli E."/>
            <person name="Morin E."/>
            <person name="Murat C."/>
            <person name="Pangilinan J.L."/>
            <person name="Park R."/>
            <person name="Pearson M."/>
            <person name="Quesneville H."/>
            <person name="Rouhier N."/>
            <person name="Sakthikumar S."/>
            <person name="Salamov A.A."/>
            <person name="Schmutz J."/>
            <person name="Selles B."/>
            <person name="Shapiro H."/>
            <person name="Tanguay P."/>
            <person name="Tuskan G.A."/>
            <person name="Henrissat B."/>
            <person name="Van de Peer Y."/>
            <person name="Rouze P."/>
            <person name="Ellis J.G."/>
            <person name="Dodds P.N."/>
            <person name="Schein J.E."/>
            <person name="Zhong S."/>
            <person name="Hamelin R.C."/>
            <person name="Grigoriev I.V."/>
            <person name="Szabo L.J."/>
            <person name="Martin F."/>
        </authorList>
    </citation>
    <scope>NUCLEOTIDE SEQUENCE [LARGE SCALE GENOMIC DNA]</scope>
    <source>
        <strain evidence="4">98AG31 / pathotype 3-4-7</strain>
    </source>
</reference>
<dbReference type="KEGG" id="mlr:MELLADRAFT_58699"/>
<dbReference type="HOGENOM" id="CLU_054602_0_0_1"/>
<evidence type="ECO:0000256" key="1">
    <source>
        <dbReference type="SAM" id="MobiDB-lite"/>
    </source>
</evidence>
<protein>
    <recommendedName>
        <fullName evidence="2">Myb/SANT-like domain-containing protein</fullName>
    </recommendedName>
</protein>
<evidence type="ECO:0000313" key="3">
    <source>
        <dbReference type="EMBL" id="EGG12814.1"/>
    </source>
</evidence>
<dbReference type="InParanoid" id="F4R4I2"/>
<dbReference type="OrthoDB" id="2930561at2759"/>
<accession>F4R4I2</accession>
<feature type="region of interest" description="Disordered" evidence="1">
    <location>
        <begin position="1"/>
        <end position="33"/>
    </location>
</feature>
<dbReference type="PANTHER" id="PTHR47584:SF14">
    <property type="entry name" value="L10-INTERACTING MYB DOMAIN-CONTAINING PROTEIN-LIKE"/>
    <property type="match status" value="1"/>
</dbReference>
<evidence type="ECO:0000259" key="2">
    <source>
        <dbReference type="Pfam" id="PF12776"/>
    </source>
</evidence>
<dbReference type="PROSITE" id="PS00962">
    <property type="entry name" value="RIBOSOMAL_S2_1"/>
    <property type="match status" value="1"/>
</dbReference>
<dbReference type="PANTHER" id="PTHR47584">
    <property type="match status" value="1"/>
</dbReference>
<feature type="domain" description="Myb/SANT-like" evidence="2">
    <location>
        <begin position="32"/>
        <end position="126"/>
    </location>
</feature>